<proteinExistence type="inferred from homology"/>
<dbReference type="PANTHER" id="PTHR42964:SF1">
    <property type="entry name" value="POLYKETIDE BIOSYNTHESIS ENOYL-COA HYDRATASE PKSH-RELATED"/>
    <property type="match status" value="1"/>
</dbReference>
<protein>
    <submittedName>
        <fullName evidence="2">Polyketide biosynthesis enoyl-CoA hydratase</fullName>
    </submittedName>
</protein>
<dbReference type="PANTHER" id="PTHR42964">
    <property type="entry name" value="ENOYL-COA HYDRATASE"/>
    <property type="match status" value="1"/>
</dbReference>
<reference evidence="2 3" key="2">
    <citation type="journal article" date="2016" name="Microb. Ecol.">
        <title>Genome Characteristics of a Novel Type I Methanotroph (Sn10-6) Isolated from a Flooded Indian Rice Field.</title>
        <authorList>
            <person name="Rahalkar M.C."/>
            <person name="Pandit P.S."/>
            <person name="Dhakephalkar P.K."/>
            <person name="Pore S."/>
            <person name="Arora P."/>
            <person name="Kapse N."/>
        </authorList>
    </citation>
    <scope>NUCLEOTIDE SEQUENCE [LARGE SCALE GENOMIC DNA]</scope>
    <source>
        <strain evidence="2 3">Sn10-6</strain>
    </source>
</reference>
<evidence type="ECO:0000256" key="1">
    <source>
        <dbReference type="ARBA" id="ARBA00005254"/>
    </source>
</evidence>
<dbReference type="EMBL" id="LAJX01000023">
    <property type="protein sequence ID" value="KJV07672.1"/>
    <property type="molecule type" value="Genomic_DNA"/>
</dbReference>
<sequence>MSYQAIKLRLEPPVCYLQLHNPAQGNTINDQMLTECLQALAALSESAHIVVLEGMPDYFCLGADFSGLQTTNTPTQTPELYYSLLQQLASGDFVSIAHVKGKTNAGGVGLVAACDIVLADNSAEFSLSELLFDLYPACVLPFLIRRIGLQKAHYLTLSTKPINTELALAWGLVDASDANSASLLRIHLLRLRHLSKTGIANYKRYINQLYPALEHNRSTAINANRAMFANPETLNKIKRYVATGLLPWES</sequence>
<dbReference type="GO" id="GO:0003824">
    <property type="term" value="F:catalytic activity"/>
    <property type="evidence" value="ECO:0007669"/>
    <property type="project" value="UniProtKB-ARBA"/>
</dbReference>
<comment type="caution">
    <text evidence="2">The sequence shown here is derived from an EMBL/GenBank/DDBJ whole genome shotgun (WGS) entry which is preliminary data.</text>
</comment>
<organism evidence="2 3">
    <name type="scientific">Methylocucumis oryzae</name>
    <dbReference type="NCBI Taxonomy" id="1632867"/>
    <lineage>
        <taxon>Bacteria</taxon>
        <taxon>Pseudomonadati</taxon>
        <taxon>Pseudomonadota</taxon>
        <taxon>Gammaproteobacteria</taxon>
        <taxon>Methylococcales</taxon>
        <taxon>Methylococcaceae</taxon>
        <taxon>Methylocucumis</taxon>
    </lineage>
</organism>
<dbReference type="OrthoDB" id="9807606at2"/>
<dbReference type="CDD" id="cd06558">
    <property type="entry name" value="crotonase-like"/>
    <property type="match status" value="1"/>
</dbReference>
<dbReference type="Gene3D" id="3.90.226.10">
    <property type="entry name" value="2-enoyl-CoA Hydratase, Chain A, domain 1"/>
    <property type="match status" value="1"/>
</dbReference>
<dbReference type="InterPro" id="IPR029045">
    <property type="entry name" value="ClpP/crotonase-like_dom_sf"/>
</dbReference>
<keyword evidence="3" id="KW-1185">Reference proteome</keyword>
<dbReference type="AlphaFoldDB" id="A0A0F3ILY5"/>
<dbReference type="Pfam" id="PF00378">
    <property type="entry name" value="ECH_1"/>
    <property type="match status" value="1"/>
</dbReference>
<dbReference type="InterPro" id="IPR001753">
    <property type="entry name" value="Enoyl-CoA_hydra/iso"/>
</dbReference>
<gene>
    <name evidence="2" type="ORF">VZ94_03145</name>
</gene>
<comment type="similarity">
    <text evidence="1">Belongs to the enoyl-CoA hydratase/isomerase family.</text>
</comment>
<accession>A0A0F3ILY5</accession>
<dbReference type="NCBIfam" id="NF005498">
    <property type="entry name" value="PRK07112.1"/>
    <property type="match status" value="1"/>
</dbReference>
<dbReference type="SUPFAM" id="SSF52096">
    <property type="entry name" value="ClpP/crotonase"/>
    <property type="match status" value="1"/>
</dbReference>
<dbReference type="InterPro" id="IPR051683">
    <property type="entry name" value="Enoyl-CoA_Hydratase/Isomerase"/>
</dbReference>
<evidence type="ECO:0000313" key="2">
    <source>
        <dbReference type="EMBL" id="KJV07672.1"/>
    </source>
</evidence>
<name>A0A0F3ILY5_9GAMM</name>
<dbReference type="RefSeq" id="WP_045778128.1">
    <property type="nucleotide sequence ID" value="NZ_LAJX01000023.1"/>
</dbReference>
<evidence type="ECO:0000313" key="3">
    <source>
        <dbReference type="Proteomes" id="UP000033684"/>
    </source>
</evidence>
<reference evidence="3" key="1">
    <citation type="submission" date="2015-03" db="EMBL/GenBank/DDBJ databases">
        <title>Draft genome sequence of a novel methanotroph (Sn10-6) isolated from flooded ricefield rhizosphere in India.</title>
        <authorList>
            <person name="Pandit P.S."/>
            <person name="Pore S.D."/>
            <person name="Arora P."/>
            <person name="Kapse N.G."/>
            <person name="Dhakephalkar P.K."/>
            <person name="Rahalkar M.C."/>
        </authorList>
    </citation>
    <scope>NUCLEOTIDE SEQUENCE [LARGE SCALE GENOMIC DNA]</scope>
    <source>
        <strain evidence="3">Sn10-6</strain>
    </source>
</reference>
<dbReference type="Proteomes" id="UP000033684">
    <property type="component" value="Unassembled WGS sequence"/>
</dbReference>